<protein>
    <submittedName>
        <fullName evidence="6">Uncharacterized protein</fullName>
    </submittedName>
</protein>
<evidence type="ECO:0000313" key="9">
    <source>
        <dbReference type="Proteomes" id="UP000237433"/>
    </source>
</evidence>
<reference evidence="5 8" key="2">
    <citation type="journal article" date="2018" name="Genome Announc.">
        <title>Draft Genome Sequence of Lactobacillus paracasei DUP 13076, Which Exhibits Potent Antipathogenic Effects against Salmonella enterica Serovars Enteritidis, Typhimurium, and Heidelberg.</title>
        <authorList>
            <person name="Muyyarikkandy M.S."/>
            <person name="Alqahtani F.H."/>
            <person name="Mandoiu I."/>
            <person name="Amalaradjou M.A."/>
        </authorList>
    </citation>
    <scope>NUCLEOTIDE SEQUENCE [LARGE SCALE GENOMIC DNA]</scope>
    <source>
        <strain evidence="5 8">DUP 13076</strain>
    </source>
</reference>
<reference evidence="4" key="7">
    <citation type="submission" date="2024-03" db="EMBL/GenBank/DDBJ databases">
        <title>Lacticaseibacillus paracasei KCKM 0992.</title>
        <authorList>
            <person name="Kim T.W."/>
        </authorList>
    </citation>
    <scope>NUCLEOTIDE SEQUENCE</scope>
    <source>
        <strain evidence="4">KCKM 0992</strain>
    </source>
</reference>
<reference evidence="3" key="5">
    <citation type="submission" date="2023-06" db="EMBL/GenBank/DDBJ databases">
        <title>Draft Genome Sequences of lactic acid bacteria strains isolated from fermented milk products.</title>
        <authorList>
            <person name="Elcheninov A.G."/>
            <person name="Klyukina A."/>
            <person name="Zayulina K.S."/>
            <person name="Gavirova L.A."/>
            <person name="Shcherbakova P.A."/>
            <person name="Shestakov A.I."/>
            <person name="Kublanov I.V."/>
            <person name="Kochetkova T.V."/>
        </authorList>
    </citation>
    <scope>NUCLEOTIDE SEQUENCE</scope>
    <source>
        <strain evidence="3">TOM.1374</strain>
    </source>
</reference>
<feature type="transmembrane region" description="Helical" evidence="1">
    <location>
        <begin position="12"/>
        <end position="35"/>
    </location>
</feature>
<dbReference type="Proteomes" id="UP000237433">
    <property type="component" value="Unassembled WGS sequence"/>
</dbReference>
<dbReference type="GeneID" id="57089724"/>
<evidence type="ECO:0000256" key="1">
    <source>
        <dbReference type="SAM" id="Phobius"/>
    </source>
</evidence>
<dbReference type="AlphaFoldDB" id="A0A0K1KXT2"/>
<reference evidence="2 11" key="4">
    <citation type="submission" date="2023-01" db="EMBL/GenBank/DDBJ databases">
        <title>Complete genome sequence of Lacticaseibacillus paracasei SRCM217440 isolated from Makgeolli.</title>
        <authorList>
            <person name="Yang H.-G."/>
            <person name="Jeong S.-J."/>
            <person name="Ha G.-S."/>
            <person name="Yang H.-J."/>
            <person name="Jeong D.-Y."/>
        </authorList>
    </citation>
    <scope>NUCLEOTIDE SEQUENCE [LARGE SCALE GENOMIC DNA]</scope>
    <source>
        <strain evidence="2 11">SRCM217440</strain>
    </source>
</reference>
<dbReference type="Proteomes" id="UP001231451">
    <property type="component" value="Unassembled WGS sequence"/>
</dbReference>
<dbReference type="OrthoDB" id="9940056at2"/>
<keyword evidence="1" id="KW-1133">Transmembrane helix</keyword>
<accession>K6QLH8</accession>
<dbReference type="InterPro" id="IPR023795">
    <property type="entry name" value="Serpin_CS"/>
</dbReference>
<evidence type="ECO:0000313" key="10">
    <source>
        <dbReference type="Proteomes" id="UP000593972"/>
    </source>
</evidence>
<dbReference type="RefSeq" id="WP_003564368.1">
    <property type="nucleotide sequence ID" value="NC_010999.1"/>
</dbReference>
<dbReference type="Proteomes" id="UP000593972">
    <property type="component" value="Chromosome"/>
</dbReference>
<dbReference type="Proteomes" id="UP000234512">
    <property type="component" value="Unassembled WGS sequence"/>
</dbReference>
<keyword evidence="1" id="KW-0472">Membrane</keyword>
<accession>K6S627</accession>
<accession>A0A0E2LV66</accession>
<reference evidence="6 9" key="1">
    <citation type="journal article" date="2015" name="J. Am. Soc. Brew. Chem.">
        <title>Dissolved carbon dioxide selects for lactic acid bacteria able to grow in and spoil packaged beer.</title>
        <authorList>
            <person name="Bergsveinson J."/>
            <person name="Redekop A."/>
            <person name="Zoerb S."/>
            <person name="Ziola B."/>
        </authorList>
    </citation>
    <scope>NUCLEOTIDE SEQUENCE [LARGE SCALE GENOMIC DNA]</scope>
    <source>
        <strain evidence="6 9">CCC B1205</strain>
    </source>
</reference>
<evidence type="ECO:0000313" key="6">
    <source>
        <dbReference type="EMBL" id="POE44118.1"/>
    </source>
</evidence>
<dbReference type="EMBL" id="LGIY01000002">
    <property type="protein sequence ID" value="POE44118.1"/>
    <property type="molecule type" value="Genomic_DNA"/>
</dbReference>
<accession>A0A125U6V6</accession>
<dbReference type="EMBL" id="JAQLSF010000001">
    <property type="protein sequence ID" value="MDB1564612.1"/>
    <property type="molecule type" value="Genomic_DNA"/>
</dbReference>
<dbReference type="EMBL" id="JAUCBG010000011">
    <property type="protein sequence ID" value="MDM7454456.1"/>
    <property type="molecule type" value="Genomic_DNA"/>
</dbReference>
<evidence type="ECO:0000313" key="5">
    <source>
        <dbReference type="EMBL" id="PLC46238.1"/>
    </source>
</evidence>
<evidence type="ECO:0000313" key="11">
    <source>
        <dbReference type="Proteomes" id="UP001212327"/>
    </source>
</evidence>
<accession>K0N9V6</accession>
<gene>
    <name evidence="6" type="ORF">ACX51_02025</name>
    <name evidence="5" type="ORF">C0Q90_08355</name>
    <name evidence="7" type="ORF">HCJ88_04040</name>
    <name evidence="2" type="ORF">PGA78_07640</name>
    <name evidence="3" type="ORF">QUF16_08840</name>
    <name evidence="4" type="ORF">RF672_09440</name>
</gene>
<dbReference type="PROSITE" id="PS00284">
    <property type="entry name" value="SERPIN"/>
    <property type="match status" value="1"/>
</dbReference>
<dbReference type="Proteomes" id="UP001268544">
    <property type="component" value="Unassembled WGS sequence"/>
</dbReference>
<keyword evidence="1" id="KW-0812">Transmembrane</keyword>
<proteinExistence type="predicted"/>
<feature type="transmembrane region" description="Helical" evidence="1">
    <location>
        <begin position="41"/>
        <end position="60"/>
    </location>
</feature>
<dbReference type="KEGG" id="lce:LC2W_1166"/>
<evidence type="ECO:0000313" key="7">
    <source>
        <dbReference type="EMBL" id="QOP54992.1"/>
    </source>
</evidence>
<dbReference type="EMBL" id="PKQJ01000008">
    <property type="protein sequence ID" value="PLC46238.1"/>
    <property type="molecule type" value="Genomic_DNA"/>
</dbReference>
<evidence type="ECO:0000313" key="8">
    <source>
        <dbReference type="Proteomes" id="UP000234512"/>
    </source>
</evidence>
<dbReference type="Proteomes" id="UP001212327">
    <property type="component" value="Unassembled WGS sequence"/>
</dbReference>
<reference evidence="7 10" key="3">
    <citation type="submission" date="2020-03" db="EMBL/GenBank/DDBJ databases">
        <title>Complete genome sequence of Lactobacillus paracasei strain NFFJ04, isolated from animal feed.</title>
        <authorList>
            <person name="Jung J.Y."/>
        </authorList>
    </citation>
    <scope>NUCLEOTIDE SEQUENCE [LARGE SCALE GENOMIC DNA]</scope>
    <source>
        <strain evidence="7 10">NFFJ04</strain>
    </source>
</reference>
<sequence length="64" mass="7268">MGKRTYKNEERWVDVVCCLSLWLASFSLMAAATVLDVNRPFFIIMLSLTACAIGETVTLVRKKR</sequence>
<evidence type="ECO:0000313" key="2">
    <source>
        <dbReference type="EMBL" id="MDB1564612.1"/>
    </source>
</evidence>
<evidence type="ECO:0000313" key="3">
    <source>
        <dbReference type="EMBL" id="MDM7454456.1"/>
    </source>
</evidence>
<dbReference type="OMA" id="DIVCCIS"/>
<dbReference type="EMBL" id="JAVKVH010000001">
    <property type="protein sequence ID" value="MDR7624840.1"/>
    <property type="molecule type" value="Genomic_DNA"/>
</dbReference>
<name>A0A0K1KXT2_LACPA</name>
<reference evidence="12" key="6">
    <citation type="submission" date="2023-07" db="EMBL/GenBank/DDBJ databases">
        <title>Lacticaseibacillus paracasei KCKM 0992.</title>
        <authorList>
            <person name="Kim T.W."/>
        </authorList>
    </citation>
    <scope>NUCLEOTIDE SEQUENCE [LARGE SCALE GENOMIC DNA]</scope>
    <source>
        <strain evidence="12">KCKM 0992</strain>
    </source>
</reference>
<dbReference type="KEGG" id="lcs:LCBD_1156"/>
<dbReference type="EMBL" id="CP050500">
    <property type="protein sequence ID" value="QOP54992.1"/>
    <property type="molecule type" value="Genomic_DNA"/>
</dbReference>
<organism evidence="6 9">
    <name type="scientific">Lacticaseibacillus paracasei</name>
    <name type="common">Lactobacillus paracasei</name>
    <dbReference type="NCBI Taxonomy" id="1597"/>
    <lineage>
        <taxon>Bacteria</taxon>
        <taxon>Bacillati</taxon>
        <taxon>Bacillota</taxon>
        <taxon>Bacilli</taxon>
        <taxon>Lactobacillales</taxon>
        <taxon>Lactobacillaceae</taxon>
        <taxon>Lacticaseibacillus</taxon>
    </lineage>
</organism>
<accession>A0A0K1KXT2</accession>
<evidence type="ECO:0000313" key="4">
    <source>
        <dbReference type="EMBL" id="MDR7624840.1"/>
    </source>
</evidence>
<evidence type="ECO:0000313" key="12">
    <source>
        <dbReference type="Proteomes" id="UP001268544"/>
    </source>
</evidence>